<evidence type="ECO:0000313" key="5">
    <source>
        <dbReference type="Proteomes" id="UP000233781"/>
    </source>
</evidence>
<evidence type="ECO:0000256" key="2">
    <source>
        <dbReference type="ARBA" id="ARBA00023315"/>
    </source>
</evidence>
<dbReference type="SUPFAM" id="SSF55729">
    <property type="entry name" value="Acyl-CoA N-acyltransferases (Nat)"/>
    <property type="match status" value="1"/>
</dbReference>
<evidence type="ECO:0000313" key="4">
    <source>
        <dbReference type="EMBL" id="PKW26457.1"/>
    </source>
</evidence>
<evidence type="ECO:0000256" key="1">
    <source>
        <dbReference type="ARBA" id="ARBA00022679"/>
    </source>
</evidence>
<dbReference type="PROSITE" id="PS51186">
    <property type="entry name" value="GNAT"/>
    <property type="match status" value="1"/>
</dbReference>
<protein>
    <submittedName>
        <fullName evidence="4">Acetyltransferase (GNAT) family protein</fullName>
    </submittedName>
</protein>
<dbReference type="Gene3D" id="3.40.630.30">
    <property type="match status" value="1"/>
</dbReference>
<feature type="domain" description="N-acetyltransferase" evidence="3">
    <location>
        <begin position="12"/>
        <end position="172"/>
    </location>
</feature>
<dbReference type="PANTHER" id="PTHR43877">
    <property type="entry name" value="AMINOALKYLPHOSPHONATE N-ACETYLTRANSFERASE-RELATED-RELATED"/>
    <property type="match status" value="1"/>
</dbReference>
<sequence length="175" mass="18933">MAEGGPGVHPGLRVERVTEATWRAYRDVRLAALIDSPRAFWTRYAEAAARTDDDWRTHATSGPGTWLAWDGDRPVGTVALWHADHQPAHEAYLVGMWVTAAARGSGVAATLVETAVAQARADGRTRVLLEVARENTRACRFYLSRGFVLTGTSGTMPWDPTCVEDGMVLDLGAGA</sequence>
<keyword evidence="2" id="KW-0012">Acyltransferase</keyword>
<dbReference type="RefSeq" id="WP_158239793.1">
    <property type="nucleotide sequence ID" value="NZ_PJNE01000001.1"/>
</dbReference>
<proteinExistence type="predicted"/>
<evidence type="ECO:0000259" key="3">
    <source>
        <dbReference type="PROSITE" id="PS51186"/>
    </source>
</evidence>
<accession>A0A2N3YHW8</accession>
<dbReference type="EMBL" id="PJNE01000001">
    <property type="protein sequence ID" value="PKW26457.1"/>
    <property type="molecule type" value="Genomic_DNA"/>
</dbReference>
<dbReference type="InterPro" id="IPR050832">
    <property type="entry name" value="Bact_Acetyltransf"/>
</dbReference>
<dbReference type="GO" id="GO:0016747">
    <property type="term" value="F:acyltransferase activity, transferring groups other than amino-acyl groups"/>
    <property type="evidence" value="ECO:0007669"/>
    <property type="project" value="InterPro"/>
</dbReference>
<name>A0A2N3YHW8_9MICO</name>
<keyword evidence="1 4" id="KW-0808">Transferase</keyword>
<comment type="caution">
    <text evidence="4">The sequence shown here is derived from an EMBL/GenBank/DDBJ whole genome shotgun (WGS) entry which is preliminary data.</text>
</comment>
<dbReference type="PANTHER" id="PTHR43877:SF2">
    <property type="entry name" value="AMINOALKYLPHOSPHONATE N-ACETYLTRANSFERASE-RELATED"/>
    <property type="match status" value="1"/>
</dbReference>
<organism evidence="4 5">
    <name type="scientific">Phycicoccus duodecadis</name>
    <dbReference type="NCBI Taxonomy" id="173053"/>
    <lineage>
        <taxon>Bacteria</taxon>
        <taxon>Bacillati</taxon>
        <taxon>Actinomycetota</taxon>
        <taxon>Actinomycetes</taxon>
        <taxon>Micrococcales</taxon>
        <taxon>Intrasporangiaceae</taxon>
        <taxon>Phycicoccus</taxon>
    </lineage>
</organism>
<dbReference type="Proteomes" id="UP000233781">
    <property type="component" value="Unassembled WGS sequence"/>
</dbReference>
<dbReference type="AlphaFoldDB" id="A0A2N3YHW8"/>
<reference evidence="4 5" key="1">
    <citation type="submission" date="2017-12" db="EMBL/GenBank/DDBJ databases">
        <title>Sequencing the genomes of 1000 Actinobacteria strains.</title>
        <authorList>
            <person name="Klenk H.-P."/>
        </authorList>
    </citation>
    <scope>NUCLEOTIDE SEQUENCE [LARGE SCALE GENOMIC DNA]</scope>
    <source>
        <strain evidence="4 5">DSM 12806</strain>
    </source>
</reference>
<gene>
    <name evidence="4" type="ORF">ATL31_1268</name>
</gene>
<keyword evidence="5" id="KW-1185">Reference proteome</keyword>
<dbReference type="InterPro" id="IPR000182">
    <property type="entry name" value="GNAT_dom"/>
</dbReference>
<dbReference type="CDD" id="cd04301">
    <property type="entry name" value="NAT_SF"/>
    <property type="match status" value="1"/>
</dbReference>
<dbReference type="OrthoDB" id="9799092at2"/>
<dbReference type="Pfam" id="PF00583">
    <property type="entry name" value="Acetyltransf_1"/>
    <property type="match status" value="1"/>
</dbReference>
<dbReference type="InterPro" id="IPR016181">
    <property type="entry name" value="Acyl_CoA_acyltransferase"/>
</dbReference>